<evidence type="ECO:0000313" key="1">
    <source>
        <dbReference type="EMBL" id="ACH40721.1"/>
    </source>
</evidence>
<protein>
    <submittedName>
        <fullName evidence="1">WbqC-like family protein</fullName>
    </submittedName>
</protein>
<dbReference type="AlphaFoldDB" id="B5EDU3"/>
<dbReference type="eggNOG" id="COG0224">
    <property type="taxonomic scope" value="Bacteria"/>
</dbReference>
<dbReference type="Pfam" id="PF08889">
    <property type="entry name" value="WbqC"/>
    <property type="match status" value="1"/>
</dbReference>
<keyword evidence="2" id="KW-1185">Reference proteome</keyword>
<sequence>MARTVVIHQPDFLPYLGFFHRFLQADLWVVLDNAQFVTGTSRSWMNRDIIKTPQGERWLTVGVRKPKLGTPINEVLLADSPWRKDNQNLIRNNYRNAPFFKEIMPLIEELYASPCERLAAFNLKSIDFLAERLGIRIERVMASALGAVGKNNELLVDILQKTGSRRYLSGLGAKGYFDPAPFAAAGIEVVWQQFNHPVYPQLHGEFIPYLSSIDLLFNCGIDGARHIIRSIG</sequence>
<accession>B5EDU3</accession>
<dbReference type="InterPro" id="IPR014985">
    <property type="entry name" value="WbqC"/>
</dbReference>
<name>B5EDU3_CITBB</name>
<dbReference type="OrthoDB" id="3611744at2"/>
<reference evidence="1 2" key="1">
    <citation type="submission" date="2008-07" db="EMBL/GenBank/DDBJ databases">
        <title>Complete sequence of Geobacter bemidjiensis BEM.</title>
        <authorList>
            <consortium name="US DOE Joint Genome Institute"/>
            <person name="Lucas S."/>
            <person name="Copeland A."/>
            <person name="Lapidus A."/>
            <person name="Glavina del Rio T."/>
            <person name="Dalin E."/>
            <person name="Tice H."/>
            <person name="Bruce D."/>
            <person name="Goodwin L."/>
            <person name="Pitluck S."/>
            <person name="Kiss H."/>
            <person name="Brettin T."/>
            <person name="Detter J.C."/>
            <person name="Han C."/>
            <person name="Kuske C.R."/>
            <person name="Schmutz J."/>
            <person name="Larimer F."/>
            <person name="Land M."/>
            <person name="Hauser L."/>
            <person name="Kyrpides N."/>
            <person name="Lykidis A."/>
            <person name="Lovley D."/>
            <person name="Richardson P."/>
        </authorList>
    </citation>
    <scope>NUCLEOTIDE SEQUENCE [LARGE SCALE GENOMIC DNA]</scope>
    <source>
        <strain evidence="2">ATCC BAA-1014 / DSM 16622 / JCM 12645 / Bem</strain>
    </source>
</reference>
<gene>
    <name evidence="1" type="ordered locus">Gbem_3729</name>
</gene>
<dbReference type="RefSeq" id="WP_012532158.1">
    <property type="nucleotide sequence ID" value="NC_011146.1"/>
</dbReference>
<proteinExistence type="predicted"/>
<dbReference type="HOGENOM" id="CLU_079350_0_0_7"/>
<organism evidence="1 2">
    <name type="scientific">Citrifermentans bemidjiense (strain ATCC BAA-1014 / DSM 16622 / JCM 12645 / Bem)</name>
    <name type="common">Geobacter bemidjiensis</name>
    <dbReference type="NCBI Taxonomy" id="404380"/>
    <lineage>
        <taxon>Bacteria</taxon>
        <taxon>Pseudomonadati</taxon>
        <taxon>Thermodesulfobacteriota</taxon>
        <taxon>Desulfuromonadia</taxon>
        <taxon>Geobacterales</taxon>
        <taxon>Geobacteraceae</taxon>
        <taxon>Citrifermentans</taxon>
    </lineage>
</organism>
<dbReference type="Proteomes" id="UP000008825">
    <property type="component" value="Chromosome"/>
</dbReference>
<dbReference type="STRING" id="404380.Gbem_3729"/>
<reference evidence="1 2" key="2">
    <citation type="journal article" date="2010" name="BMC Genomics">
        <title>The genome of Geobacter bemidjiensis, exemplar for the subsurface clade of Geobacter species that predominate in Fe(III)-reducing subsurface environments.</title>
        <authorList>
            <person name="Aklujkar M."/>
            <person name="Young N.D."/>
            <person name="Holmes D."/>
            <person name="Chavan M."/>
            <person name="Risso C."/>
            <person name="Kiss H.E."/>
            <person name="Han C.S."/>
            <person name="Land M.L."/>
            <person name="Lovley D.R."/>
        </authorList>
    </citation>
    <scope>NUCLEOTIDE SEQUENCE [LARGE SCALE GENOMIC DNA]</scope>
    <source>
        <strain evidence="2">ATCC BAA-1014 / DSM 16622 / JCM 12645 / Bem</strain>
    </source>
</reference>
<dbReference type="KEGG" id="gbm:Gbem_3729"/>
<dbReference type="EMBL" id="CP001124">
    <property type="protein sequence ID" value="ACH40721.1"/>
    <property type="molecule type" value="Genomic_DNA"/>
</dbReference>
<evidence type="ECO:0000313" key="2">
    <source>
        <dbReference type="Proteomes" id="UP000008825"/>
    </source>
</evidence>